<sequence length="141" mass="15138">MYYGLKKISQSLHTDEVGELAKKHDLKLHIDGAHIFNASIALGVLLHRLVQAANSVTTFLSKGLGAPVGTIIAGSKRFIAKAKILRKTLGGGMRQVGVLCALALVALEENVSKLEGNHQKAKILAEELNKIKGLKVDMAYV</sequence>
<evidence type="ECO:0000259" key="5">
    <source>
        <dbReference type="Pfam" id="PF01212"/>
    </source>
</evidence>
<dbReference type="EMBL" id="JBFOLK010000013">
    <property type="protein sequence ID" value="KAL2466631.1"/>
    <property type="molecule type" value="Genomic_DNA"/>
</dbReference>
<evidence type="ECO:0000256" key="1">
    <source>
        <dbReference type="ARBA" id="ARBA00001933"/>
    </source>
</evidence>
<proteinExistence type="inferred from homology"/>
<evidence type="ECO:0000313" key="7">
    <source>
        <dbReference type="Proteomes" id="UP001604336"/>
    </source>
</evidence>
<comment type="caution">
    <text evidence="6">The sequence shown here is derived from an EMBL/GenBank/DDBJ whole genome shotgun (WGS) entry which is preliminary data.</text>
</comment>
<keyword evidence="7" id="KW-1185">Reference proteome</keyword>
<dbReference type="PANTHER" id="PTHR48097:SF9">
    <property type="entry name" value="L-THREONINE ALDOLASE"/>
    <property type="match status" value="1"/>
</dbReference>
<dbReference type="InterPro" id="IPR015424">
    <property type="entry name" value="PyrdxlP-dep_Trfase"/>
</dbReference>
<evidence type="ECO:0000313" key="6">
    <source>
        <dbReference type="EMBL" id="KAL2466631.1"/>
    </source>
</evidence>
<gene>
    <name evidence="6" type="ORF">Adt_42482</name>
</gene>
<organism evidence="6 7">
    <name type="scientific">Abeliophyllum distichum</name>
    <dbReference type="NCBI Taxonomy" id="126358"/>
    <lineage>
        <taxon>Eukaryota</taxon>
        <taxon>Viridiplantae</taxon>
        <taxon>Streptophyta</taxon>
        <taxon>Embryophyta</taxon>
        <taxon>Tracheophyta</taxon>
        <taxon>Spermatophyta</taxon>
        <taxon>Magnoliopsida</taxon>
        <taxon>eudicotyledons</taxon>
        <taxon>Gunneridae</taxon>
        <taxon>Pentapetalae</taxon>
        <taxon>asterids</taxon>
        <taxon>lamiids</taxon>
        <taxon>Lamiales</taxon>
        <taxon>Oleaceae</taxon>
        <taxon>Forsythieae</taxon>
        <taxon>Abeliophyllum</taxon>
    </lineage>
</organism>
<reference evidence="7" key="1">
    <citation type="submission" date="2024-07" db="EMBL/GenBank/DDBJ databases">
        <title>Two chromosome-level genome assemblies of Korean endemic species Abeliophyllum distichum and Forsythia ovata (Oleaceae).</title>
        <authorList>
            <person name="Jang H."/>
        </authorList>
    </citation>
    <scope>NUCLEOTIDE SEQUENCE [LARGE SCALE GENOMIC DNA]</scope>
</reference>
<dbReference type="SUPFAM" id="SSF53383">
    <property type="entry name" value="PLP-dependent transferases"/>
    <property type="match status" value="1"/>
</dbReference>
<comment type="cofactor">
    <cofactor evidence="1">
        <name>pyridoxal 5'-phosphate</name>
        <dbReference type="ChEBI" id="CHEBI:597326"/>
    </cofactor>
</comment>
<keyword evidence="3" id="KW-0663">Pyridoxal phosphate</keyword>
<dbReference type="InterPro" id="IPR015421">
    <property type="entry name" value="PyrdxlP-dep_Trfase_major"/>
</dbReference>
<dbReference type="Gene3D" id="3.40.640.10">
    <property type="entry name" value="Type I PLP-dependent aspartate aminotransferase-like (Major domain)"/>
    <property type="match status" value="1"/>
</dbReference>
<dbReference type="Pfam" id="PF01212">
    <property type="entry name" value="Beta_elim_lyase"/>
    <property type="match status" value="1"/>
</dbReference>
<dbReference type="PANTHER" id="PTHR48097">
    <property type="entry name" value="L-THREONINE ALDOLASE-RELATED"/>
    <property type="match status" value="1"/>
</dbReference>
<protein>
    <submittedName>
        <fullName evidence="6">Low-specificity L-threonine aldolase 2</fullName>
    </submittedName>
</protein>
<name>A0ABD1PVP3_9LAMI</name>
<dbReference type="AlphaFoldDB" id="A0ABD1PVP3"/>
<evidence type="ECO:0000256" key="3">
    <source>
        <dbReference type="ARBA" id="ARBA00022898"/>
    </source>
</evidence>
<accession>A0ABD1PVP3</accession>
<evidence type="ECO:0000256" key="2">
    <source>
        <dbReference type="ARBA" id="ARBA00006966"/>
    </source>
</evidence>
<dbReference type="Proteomes" id="UP001604336">
    <property type="component" value="Unassembled WGS sequence"/>
</dbReference>
<keyword evidence="4" id="KW-0175">Coiled coil</keyword>
<feature type="domain" description="Aromatic amino acid beta-eliminating lyase/threonine aldolase" evidence="5">
    <location>
        <begin position="13"/>
        <end position="140"/>
    </location>
</feature>
<evidence type="ECO:0000256" key="4">
    <source>
        <dbReference type="SAM" id="Coils"/>
    </source>
</evidence>
<feature type="coiled-coil region" evidence="4">
    <location>
        <begin position="104"/>
        <end position="131"/>
    </location>
</feature>
<dbReference type="InterPro" id="IPR001597">
    <property type="entry name" value="ArAA_b-elim_lyase/Thr_aldolase"/>
</dbReference>
<comment type="similarity">
    <text evidence="2">Belongs to the threonine aldolase family.</text>
</comment>